<protein>
    <submittedName>
        <fullName evidence="2">Uncharacterized protein</fullName>
    </submittedName>
</protein>
<evidence type="ECO:0000313" key="2">
    <source>
        <dbReference type="EMBL" id="OCX72757.1"/>
    </source>
</evidence>
<organism evidence="2 5">
    <name type="scientific">Acidithiobacillus thiooxidans</name>
    <name type="common">Thiobacillus thiooxidans</name>
    <dbReference type="NCBI Taxonomy" id="930"/>
    <lineage>
        <taxon>Bacteria</taxon>
        <taxon>Pseudomonadati</taxon>
        <taxon>Pseudomonadota</taxon>
        <taxon>Acidithiobacillia</taxon>
        <taxon>Acidithiobacillales</taxon>
        <taxon>Acidithiobacillaceae</taxon>
        <taxon>Acidithiobacillus</taxon>
    </lineage>
</organism>
<reference evidence="2 4" key="1">
    <citation type="journal article" date="2016" name="Int. J. Mol. Sci.">
        <title>Comparative genomics of the extreme acidophile Acidithiobacillus thiooxidans reveals intraspecific divergence and niche adaptation.</title>
        <authorList>
            <person name="Zhang X."/>
            <person name="Feng X."/>
            <person name="Tao J."/>
            <person name="Ma L."/>
            <person name="Xiao Y."/>
            <person name="Liang Y."/>
            <person name="Liu X."/>
            <person name="Yin H."/>
        </authorList>
    </citation>
    <scope>NUCLEOTIDE SEQUENCE [LARGE SCALE GENOMIC DNA]</scope>
    <source>
        <strain evidence="3 4">A02</strain>
        <strain evidence="2">DXS-W</strain>
    </source>
</reference>
<dbReference type="Proteomes" id="UP000094893">
    <property type="component" value="Unassembled WGS sequence"/>
</dbReference>
<dbReference type="Proteomes" id="UP000095008">
    <property type="component" value="Unassembled WGS sequence"/>
</dbReference>
<dbReference type="EMBL" id="LWSA01000036">
    <property type="protein sequence ID" value="OCX75610.1"/>
    <property type="molecule type" value="Genomic_DNA"/>
</dbReference>
<evidence type="ECO:0000313" key="3">
    <source>
        <dbReference type="EMBL" id="OCX75610.1"/>
    </source>
</evidence>
<dbReference type="EMBL" id="LWRY01000101">
    <property type="protein sequence ID" value="OCX72757.1"/>
    <property type="molecule type" value="Genomic_DNA"/>
</dbReference>
<evidence type="ECO:0000256" key="1">
    <source>
        <dbReference type="SAM" id="MobiDB-lite"/>
    </source>
</evidence>
<gene>
    <name evidence="2" type="ORF">A6M23_09060</name>
    <name evidence="3" type="ORF">A6P07_04105</name>
</gene>
<dbReference type="AlphaFoldDB" id="A0A1C2IPP0"/>
<evidence type="ECO:0000313" key="4">
    <source>
        <dbReference type="Proteomes" id="UP000094893"/>
    </source>
</evidence>
<keyword evidence="5" id="KW-1185">Reference proteome</keyword>
<feature type="region of interest" description="Disordered" evidence="1">
    <location>
        <begin position="61"/>
        <end position="81"/>
    </location>
</feature>
<accession>A0A1C2IPP0</accession>
<proteinExistence type="predicted"/>
<sequence length="123" mass="13387">MGLFLDLFTEKLSDFYKTYAPIKSFTEEVAEAAAPVAGNTPRDPLALRAAVEVGAVQDAHNIRQGPEAVQGDRHNIPPTPSRCRTRSLHVKLVARCYGASVTLFHGTYGSPVGRSVFYLSPNK</sequence>
<comment type="caution">
    <text evidence="2">The sequence shown here is derived from an EMBL/GenBank/DDBJ whole genome shotgun (WGS) entry which is preliminary data.</text>
</comment>
<evidence type="ECO:0000313" key="5">
    <source>
        <dbReference type="Proteomes" id="UP000095008"/>
    </source>
</evidence>
<name>A0A1C2IPP0_ACITH</name>